<dbReference type="EMBL" id="JAASQJ010000002">
    <property type="protein sequence ID" value="NIJ53080.1"/>
    <property type="molecule type" value="Genomic_DNA"/>
</dbReference>
<dbReference type="InterPro" id="IPR005493">
    <property type="entry name" value="RraA/RraA-like"/>
</dbReference>
<dbReference type="Proteomes" id="UP001179181">
    <property type="component" value="Unassembled WGS sequence"/>
</dbReference>
<dbReference type="Pfam" id="PF03737">
    <property type="entry name" value="RraA-like"/>
    <property type="match status" value="1"/>
</dbReference>
<evidence type="ECO:0000256" key="1">
    <source>
        <dbReference type="SAM" id="SignalP"/>
    </source>
</evidence>
<dbReference type="InterPro" id="IPR036704">
    <property type="entry name" value="RraA/RraA-like_sf"/>
</dbReference>
<keyword evidence="1" id="KW-0732">Signal</keyword>
<feature type="chain" id="PRO_5046049969" evidence="1">
    <location>
        <begin position="25"/>
        <end position="310"/>
    </location>
</feature>
<comment type="caution">
    <text evidence="2">The sequence shown here is derived from an EMBL/GenBank/DDBJ whole genome shotgun (WGS) entry which is preliminary data.</text>
</comment>
<sequence>MKLKFLNTLVAAISMLGILHSANAQTIPKEELIFLTSEWKGERFPDGRPKVSDELIKRVRNITIEEAWVVLQNEGYNCQFDGNWKLLKDDIVVAGRALTAQFMPSRPDVEKLVKDRGNKNGRAGNTNSWPIEQLSKGDVYVADGFGKIASGTLIGDNLGTSIFAKSGNGVVFDASVRDLEGLSKIEGFNAFVRDFDPSFLKDVFLSGLNVPIRIGRAIVLPGDLVLAKKEGVIFIPAHMAESVILTAEFLTLRDKFAIQMLKEGKFSPGQIDNQWTDELKEGFLKWLDKNPGEIPMKRAELDEYMKKRTW</sequence>
<evidence type="ECO:0000313" key="3">
    <source>
        <dbReference type="Proteomes" id="UP001179181"/>
    </source>
</evidence>
<protein>
    <submittedName>
        <fullName evidence="2">Regulator of RNase E activity RraA</fullName>
    </submittedName>
</protein>
<dbReference type="RefSeq" id="WP_167269909.1">
    <property type="nucleotide sequence ID" value="NZ_JAASQJ010000002.1"/>
</dbReference>
<feature type="signal peptide" evidence="1">
    <location>
        <begin position="1"/>
        <end position="24"/>
    </location>
</feature>
<organism evidence="2 3">
    <name type="scientific">Dyadobacter arcticus</name>
    <dbReference type="NCBI Taxonomy" id="1078754"/>
    <lineage>
        <taxon>Bacteria</taxon>
        <taxon>Pseudomonadati</taxon>
        <taxon>Bacteroidota</taxon>
        <taxon>Cytophagia</taxon>
        <taxon>Cytophagales</taxon>
        <taxon>Spirosomataceae</taxon>
        <taxon>Dyadobacter</taxon>
    </lineage>
</organism>
<accession>A0ABX0UN11</accession>
<dbReference type="SUPFAM" id="SSF89562">
    <property type="entry name" value="RraA-like"/>
    <property type="match status" value="1"/>
</dbReference>
<dbReference type="Gene3D" id="3.50.30.40">
    <property type="entry name" value="Ribonuclease E inhibitor RraA/RraA-like"/>
    <property type="match status" value="1"/>
</dbReference>
<evidence type="ECO:0000313" key="2">
    <source>
        <dbReference type="EMBL" id="NIJ53080.1"/>
    </source>
</evidence>
<keyword evidence="3" id="KW-1185">Reference proteome</keyword>
<proteinExistence type="predicted"/>
<reference evidence="2 3" key="1">
    <citation type="submission" date="2020-03" db="EMBL/GenBank/DDBJ databases">
        <title>Genomic Encyclopedia of Type Strains, Phase IV (KMG-IV): sequencing the most valuable type-strain genomes for metagenomic binning, comparative biology and taxonomic classification.</title>
        <authorList>
            <person name="Goeker M."/>
        </authorList>
    </citation>
    <scope>NUCLEOTIDE SEQUENCE [LARGE SCALE GENOMIC DNA]</scope>
    <source>
        <strain evidence="2 3">DSM 102865</strain>
    </source>
</reference>
<name>A0ABX0UN11_9BACT</name>
<gene>
    <name evidence="2" type="ORF">FHS68_002250</name>
</gene>